<accession>A7ZI05</accession>
<name>A7ZI05_ECO24</name>
<sequence length="360" mass="42304">MLCNSMNKLEKYRDHQFEKPSVINNIPASQAAQWINAQGYFLYDEVFWPILHAEGEYDSRIMEALFDTVNQTYLRASRFLAVRYDLHLKSYTDDNQVISDFCQQLAQVLRARYPKSFFDIFWVREHDKATAQHYHCVLMVDGNHIRTPKVLNGLVEKTWSSATNGKVWFPKNGYYMVHKRDSQTLGELLLRLSYFAKYATKTGIAKHIPLYGRKHYKVLKQQKPKPRTPAKLKQCQPPAERYCPLPGKLDPLFLGDNEPAEIDSLDYETNSQIRSIQRLLKLYQRGKAAEKPQLSPHWLRHFDRYYDNYWPCGVSVAQYCNWHDLNPSTARRYLCDYPPAVISPGILRGWLQKEIQYVIR</sequence>
<dbReference type="KEGG" id="ecw:EcE24377A_0280"/>
<dbReference type="InterPro" id="IPR057271">
    <property type="entry name" value="YagK_YfjJ_C"/>
</dbReference>
<keyword evidence="3" id="KW-1185">Reference proteome</keyword>
<dbReference type="EMBL" id="CP000800">
    <property type="protein sequence ID" value="ABV16677.1"/>
    <property type="molecule type" value="Genomic_DNA"/>
</dbReference>
<dbReference type="Pfam" id="PF11726">
    <property type="entry name" value="YagK_YfjJ_C"/>
    <property type="match status" value="1"/>
</dbReference>
<evidence type="ECO:0000313" key="2">
    <source>
        <dbReference type="EMBL" id="ABV16677.1"/>
    </source>
</evidence>
<dbReference type="Proteomes" id="UP000001122">
    <property type="component" value="Chromosome"/>
</dbReference>
<evidence type="ECO:0000259" key="1">
    <source>
        <dbReference type="Pfam" id="PF11726"/>
    </source>
</evidence>
<feature type="domain" description="YagK/YfjJ C-terminal" evidence="1">
    <location>
        <begin position="77"/>
        <end position="202"/>
    </location>
</feature>
<dbReference type="AlphaFoldDB" id="A7ZI05"/>
<dbReference type="HOGENOM" id="CLU_780184_0_0_6"/>
<organism evidence="2 3">
    <name type="scientific">Escherichia coli O139:H28 (strain E24377A / ETEC)</name>
    <dbReference type="NCBI Taxonomy" id="331111"/>
    <lineage>
        <taxon>Bacteria</taxon>
        <taxon>Pseudomonadati</taxon>
        <taxon>Pseudomonadota</taxon>
        <taxon>Gammaproteobacteria</taxon>
        <taxon>Enterobacterales</taxon>
        <taxon>Enterobacteriaceae</taxon>
        <taxon>Escherichia</taxon>
    </lineage>
</organism>
<protein>
    <recommendedName>
        <fullName evidence="1">YagK/YfjJ C-terminal domain-containing protein</fullName>
    </recommendedName>
</protein>
<gene>
    <name evidence="2" type="ordered locus">EcE24377A_0280</name>
</gene>
<reference evidence="3" key="1">
    <citation type="journal article" date="2008" name="J. Bacteriol.">
        <title>The pangenome structure of Escherichia coli: comparative genomic analysis of E. coli commensal and pathogenic isolates.</title>
        <authorList>
            <person name="Rasko D.A."/>
            <person name="Rosovitz M.J."/>
            <person name="Myers G.S."/>
            <person name="Mongodin E.F."/>
            <person name="Fricke W.F."/>
            <person name="Gajer P."/>
            <person name="Crabtree J."/>
            <person name="Sebaihia M."/>
            <person name="Thomson N.R."/>
            <person name="Chaudhuri R."/>
            <person name="Henderson I.R."/>
            <person name="Sperandio V."/>
            <person name="Ravel J."/>
        </authorList>
    </citation>
    <scope>NUCLEOTIDE SEQUENCE [LARGE SCALE GENOMIC DNA]</scope>
    <source>
        <strain evidence="3">E24377A / ETEC</strain>
    </source>
</reference>
<proteinExistence type="predicted"/>
<evidence type="ECO:0000313" key="3">
    <source>
        <dbReference type="Proteomes" id="UP000001122"/>
    </source>
</evidence>